<dbReference type="Proteomes" id="UP001432322">
    <property type="component" value="Unassembled WGS sequence"/>
</dbReference>
<proteinExistence type="predicted"/>
<evidence type="ECO:0008006" key="4">
    <source>
        <dbReference type="Google" id="ProtNLM"/>
    </source>
</evidence>
<feature type="transmembrane region" description="Helical" evidence="1">
    <location>
        <begin position="160"/>
        <end position="179"/>
    </location>
</feature>
<keyword evidence="1" id="KW-1133">Transmembrane helix</keyword>
<sequence>NTGHHRWIHLLEELGIIVLWMFIGILNLTMRNNSFCKVNSIVIHYFIVMIAACFVFEAIFANSMVHNKKKLNGSIPPLLNYVVPILVALIPSLITYFTNKQYYVLPVGALLMIASFVSSLGNLACDLTRRDQDSSQCYWAKYDCFIELFLSSVGRKSCKILSFLSFWIFSAYLTCMFGSSSQRLWVLILFVLQSLVLGPIIFVAHTFCHVNTASKCHRPSFPGRFYAPCHLTRTPLIAPPLAMHK</sequence>
<keyword evidence="1" id="KW-0472">Membrane</keyword>
<comment type="caution">
    <text evidence="2">The sequence shown here is derived from an EMBL/GenBank/DDBJ whole genome shotgun (WGS) entry which is preliminary data.</text>
</comment>
<reference evidence="2" key="1">
    <citation type="submission" date="2023-10" db="EMBL/GenBank/DDBJ databases">
        <title>Genome assembly of Pristionchus species.</title>
        <authorList>
            <person name="Yoshida K."/>
            <person name="Sommer R.J."/>
        </authorList>
    </citation>
    <scope>NUCLEOTIDE SEQUENCE</scope>
    <source>
        <strain evidence="2">RS5133</strain>
    </source>
</reference>
<feature type="transmembrane region" description="Helical" evidence="1">
    <location>
        <begin position="185"/>
        <end position="208"/>
    </location>
</feature>
<feature type="transmembrane region" description="Helical" evidence="1">
    <location>
        <begin position="7"/>
        <end position="30"/>
    </location>
</feature>
<feature type="transmembrane region" description="Helical" evidence="1">
    <location>
        <begin position="42"/>
        <end position="66"/>
    </location>
</feature>
<feature type="non-terminal residue" evidence="2">
    <location>
        <position position="245"/>
    </location>
</feature>
<evidence type="ECO:0000313" key="2">
    <source>
        <dbReference type="EMBL" id="GMT13003.1"/>
    </source>
</evidence>
<keyword evidence="1" id="KW-0812">Transmembrane</keyword>
<dbReference type="AlphaFoldDB" id="A0AAV5V3W7"/>
<gene>
    <name evidence="2" type="ORF">PFISCL1PPCAC_4300</name>
</gene>
<feature type="transmembrane region" description="Helical" evidence="1">
    <location>
        <begin position="103"/>
        <end position="125"/>
    </location>
</feature>
<keyword evidence="3" id="KW-1185">Reference proteome</keyword>
<feature type="transmembrane region" description="Helical" evidence="1">
    <location>
        <begin position="78"/>
        <end position="97"/>
    </location>
</feature>
<evidence type="ECO:0000313" key="3">
    <source>
        <dbReference type="Proteomes" id="UP001432322"/>
    </source>
</evidence>
<name>A0AAV5V3W7_9BILA</name>
<feature type="non-terminal residue" evidence="2">
    <location>
        <position position="1"/>
    </location>
</feature>
<accession>A0AAV5V3W7</accession>
<organism evidence="2 3">
    <name type="scientific">Pristionchus fissidentatus</name>
    <dbReference type="NCBI Taxonomy" id="1538716"/>
    <lineage>
        <taxon>Eukaryota</taxon>
        <taxon>Metazoa</taxon>
        <taxon>Ecdysozoa</taxon>
        <taxon>Nematoda</taxon>
        <taxon>Chromadorea</taxon>
        <taxon>Rhabditida</taxon>
        <taxon>Rhabditina</taxon>
        <taxon>Diplogasteromorpha</taxon>
        <taxon>Diplogasteroidea</taxon>
        <taxon>Neodiplogasteridae</taxon>
        <taxon>Pristionchus</taxon>
    </lineage>
</organism>
<protein>
    <recommendedName>
        <fullName evidence="4">G protein-coupled receptor</fullName>
    </recommendedName>
</protein>
<dbReference type="EMBL" id="BTSY01000002">
    <property type="protein sequence ID" value="GMT13003.1"/>
    <property type="molecule type" value="Genomic_DNA"/>
</dbReference>
<evidence type="ECO:0000256" key="1">
    <source>
        <dbReference type="SAM" id="Phobius"/>
    </source>
</evidence>